<organism evidence="5">
    <name type="scientific">Psilocybe cubensis</name>
    <name type="common">Psychedelic mushroom</name>
    <name type="synonym">Stropharia cubensis</name>
    <dbReference type="NCBI Taxonomy" id="181762"/>
    <lineage>
        <taxon>Eukaryota</taxon>
        <taxon>Fungi</taxon>
        <taxon>Dikarya</taxon>
        <taxon>Basidiomycota</taxon>
        <taxon>Agaricomycotina</taxon>
        <taxon>Agaricomycetes</taxon>
        <taxon>Agaricomycetidae</taxon>
        <taxon>Agaricales</taxon>
        <taxon>Agaricineae</taxon>
        <taxon>Strophariaceae</taxon>
        <taxon>Psilocybe</taxon>
    </lineage>
</organism>
<dbReference type="SMART" id="SM01041">
    <property type="entry name" value="BRO1"/>
    <property type="match status" value="1"/>
</dbReference>
<feature type="region of interest" description="Disordered" evidence="3">
    <location>
        <begin position="742"/>
        <end position="874"/>
    </location>
</feature>
<dbReference type="Pfam" id="PF03097">
    <property type="entry name" value="BRO1"/>
    <property type="match status" value="1"/>
</dbReference>
<accession>A0A8H7Y265</accession>
<dbReference type="Gene3D" id="1.20.120.560">
    <property type="entry name" value="alix/aip1 in complex with the ypdl late domain"/>
    <property type="match status" value="1"/>
</dbReference>
<dbReference type="Gene3D" id="1.20.140.50">
    <property type="entry name" value="alix/aip1 like domains"/>
    <property type="match status" value="1"/>
</dbReference>
<feature type="compositionally biased region" description="Pro residues" evidence="3">
    <location>
        <begin position="854"/>
        <end position="867"/>
    </location>
</feature>
<dbReference type="InterPro" id="IPR004328">
    <property type="entry name" value="BRO1_dom"/>
</dbReference>
<dbReference type="EMBL" id="JAFIQS010000004">
    <property type="protein sequence ID" value="KAG5170146.1"/>
    <property type="molecule type" value="Genomic_DNA"/>
</dbReference>
<evidence type="ECO:0000313" key="5">
    <source>
        <dbReference type="EMBL" id="KAG5170146.1"/>
    </source>
</evidence>
<dbReference type="PROSITE" id="PS51180">
    <property type="entry name" value="BRO1"/>
    <property type="match status" value="1"/>
</dbReference>
<comment type="similarity">
    <text evidence="1">Belongs to the palA/RIM20 family.</text>
</comment>
<feature type="compositionally biased region" description="Low complexity" evidence="3">
    <location>
        <begin position="756"/>
        <end position="768"/>
    </location>
</feature>
<name>A0A8H7Y265_PSICU</name>
<gene>
    <name evidence="5" type="ORF">JR316_004533</name>
</gene>
<evidence type="ECO:0000256" key="2">
    <source>
        <dbReference type="SAM" id="Coils"/>
    </source>
</evidence>
<comment type="caution">
    <text evidence="5">The sequence shown here is derived from an EMBL/GenBank/DDBJ whole genome shotgun (WGS) entry which is preliminary data.</text>
</comment>
<proteinExistence type="inferred from homology"/>
<dbReference type="PANTHER" id="PTHR23030:SF39">
    <property type="entry name" value="PROGRAMMED CELL DEATH 6-INTERACTING PROTEIN"/>
    <property type="match status" value="1"/>
</dbReference>
<feature type="compositionally biased region" description="Basic and acidic residues" evidence="3">
    <location>
        <begin position="827"/>
        <end position="836"/>
    </location>
</feature>
<dbReference type="AlphaFoldDB" id="A0A8H7Y265"/>
<protein>
    <recommendedName>
        <fullName evidence="4">BRO1 domain-containing protein</fullName>
    </recommendedName>
</protein>
<dbReference type="InterPro" id="IPR006616">
    <property type="entry name" value="DM9_repeat"/>
</dbReference>
<dbReference type="InterPro" id="IPR025304">
    <property type="entry name" value="ALIX_V_dom"/>
</dbReference>
<dbReference type="GO" id="GO:0005768">
    <property type="term" value="C:endosome"/>
    <property type="evidence" value="ECO:0007669"/>
    <property type="project" value="TreeGrafter"/>
</dbReference>
<evidence type="ECO:0000256" key="1">
    <source>
        <dbReference type="ARBA" id="ARBA00038154"/>
    </source>
</evidence>
<dbReference type="Pfam" id="PF13949">
    <property type="entry name" value="ALIX_LYPXL_bnd"/>
    <property type="match status" value="1"/>
</dbReference>
<feature type="compositionally biased region" description="Low complexity" evidence="3">
    <location>
        <begin position="813"/>
        <end position="826"/>
    </location>
</feature>
<evidence type="ECO:0000259" key="4">
    <source>
        <dbReference type="PROSITE" id="PS51180"/>
    </source>
</evidence>
<feature type="domain" description="BRO1" evidence="4">
    <location>
        <begin position="3"/>
        <end position="406"/>
    </location>
</feature>
<feature type="coiled-coil region" evidence="2">
    <location>
        <begin position="631"/>
        <end position="665"/>
    </location>
</feature>
<sequence length="1017" mass="113322">MANLLSIPFKKAYPIEIKQATRAYLSNQGGAHPDQFKEDIKSWQDLRRDGVGGVVHENRVGDSLLYHAQLISILTKLPTDMQLAISYAPAFTPSSIPVTLNNLVFERACLLFNLAALYSQLGSAQDRSNNDGIKGAAANYQQAAGTLLYLHSVVLPKLTYSPSDEEIALDLSTDFVKGLEWLMLAQAQECSWQMAKLNQYKNSVIAKIASTAASLYRSASSAFRNAPSEIRALLPSDWIPHIETKEHHFSSVAEYRESLVEYEARRYGNELGRLAKAHIEAKQAYDVGRRGKVASTVLQDAQSLLETVKKSEARAQRDNDLIYHQDVPSPSALPPIQEAKLVNSTIPKGLQNPSGILGTRHQLFSNLAGWGSREAISIYKDRKQNLIKDQIFDVAQELQDQIDEELRRLNLPSALEALERPIGLPPSLLRKAEEVRLEDGPAKIEASIEDVQRLARQDLAILEEALDILDTEASEDEAARKEVPLNRLKSYEANVELIEKSKRYRSILTQAAESDETVRQKWDEWEENICELTLDEALLTSGQEILEAAIPSSTISSAAQTTPQGQVTRTHARALRVKLEELDTLRQDRDQILHRAQTLADGDDIQGRIMQAAAGFERMAEVTPDMFEDILDEELAKYDRFIVEMKEIRRKQDEMITEIKNLNTQFLDSRKDDPSVKEREIALQSLDMAYSKYREITRNLEEGFQFYNDLAAILIQFKEVCKAWCHHRNQEIHAFTRAMQSMSIKDDKPPEEVSSAKPKPTPTMKKAPVVQNTSTRKAPLGKSSLGLPAINSSEWDFEELPLPPGPGERSHDSSSSSSSNSSSNSDSSHKNYKKMDMPGVPPRFPEANREHAGAPPPYAGNPAPPPSGYRLPLTTSAAFPDHYQTGQPPFYDADGTSPIFIGSALFEKSVHPCKIGPHLQPFASVPYGGGEHGHHGRYDLLPFRPDQMEFVHTSHGRIPPGRRPVEGGYEEGGERLYHAVGMVNGVKVPGKAGEHLNGCRLAFGGVEYSLEDNYEIL</sequence>
<keyword evidence="2" id="KW-0175">Coiled coil</keyword>
<dbReference type="InterPro" id="IPR038499">
    <property type="entry name" value="BRO1_sf"/>
</dbReference>
<dbReference type="PANTHER" id="PTHR23030">
    <property type="entry name" value="PCD6 INTERACTING PROTEIN-RELATED"/>
    <property type="match status" value="1"/>
</dbReference>
<dbReference type="CDD" id="cd09241">
    <property type="entry name" value="BRO1_ScRim20-like"/>
    <property type="match status" value="1"/>
</dbReference>
<dbReference type="Gene3D" id="1.25.40.280">
    <property type="entry name" value="alix/aip1 like domains"/>
    <property type="match status" value="1"/>
</dbReference>
<dbReference type="Pfam" id="PF11901">
    <property type="entry name" value="DM9"/>
    <property type="match status" value="1"/>
</dbReference>
<evidence type="ECO:0000256" key="3">
    <source>
        <dbReference type="SAM" id="MobiDB-lite"/>
    </source>
</evidence>
<reference evidence="5" key="1">
    <citation type="submission" date="2021-02" db="EMBL/GenBank/DDBJ databases">
        <title>Psilocybe cubensis genome.</title>
        <authorList>
            <person name="Mckernan K.J."/>
            <person name="Crawford S."/>
            <person name="Trippe A."/>
            <person name="Kane L.T."/>
            <person name="Mclaughlin S."/>
        </authorList>
    </citation>
    <scope>NUCLEOTIDE SEQUENCE [LARGE SCALE GENOMIC DNA]</scope>
    <source>
        <strain evidence="5">MGC-MH-2018</strain>
    </source>
</reference>